<proteinExistence type="predicted"/>
<evidence type="ECO:0000313" key="1">
    <source>
        <dbReference type="EMBL" id="KDO02511.1"/>
    </source>
</evidence>
<sequence>MFNNLNSKSERILYETKDTLEQITYHVIRLRRKIYLEYFKNGIDFFTGKTLKRYTDKTLMFSLNNEEEKVEFILSFCQNSLNYKEALEVCLYFLEKKRK</sequence>
<reference evidence="1 2" key="1">
    <citation type="submission" date="2014-02" db="EMBL/GenBank/DDBJ databases">
        <title>Draft genome sequence of Rickettsia buchneri sp. nov. ISO7T.</title>
        <authorList>
            <person name="Felsheim R.F."/>
            <person name="Kurtti T.J."/>
            <person name="Munderloh U.G."/>
        </authorList>
    </citation>
    <scope>NUCLEOTIDE SEQUENCE [LARGE SCALE GENOMIC DNA]</scope>
    <source>
        <strain evidence="1 2">ISO7</strain>
    </source>
</reference>
<name>A0A8E1BZK0_9RICK</name>
<gene>
    <name evidence="1" type="ORF">REISMN_06650</name>
</gene>
<dbReference type="RefSeq" id="WP_008581282.1">
    <property type="nucleotide sequence ID" value="NZ_JFKF01000140.1"/>
</dbReference>
<dbReference type="AlphaFoldDB" id="A0A8E1BZK0"/>
<dbReference type="Proteomes" id="UP000027161">
    <property type="component" value="Unassembled WGS sequence"/>
</dbReference>
<protein>
    <submittedName>
        <fullName evidence="1">Uncharacterized protein</fullName>
    </submittedName>
</protein>
<comment type="caution">
    <text evidence="1">The sequence shown here is derived from an EMBL/GenBank/DDBJ whole genome shotgun (WGS) entry which is preliminary data.</text>
</comment>
<dbReference type="EMBL" id="JFKF01000140">
    <property type="protein sequence ID" value="KDO02511.1"/>
    <property type="molecule type" value="Genomic_DNA"/>
</dbReference>
<accession>A0A8E1BZK0</accession>
<evidence type="ECO:0000313" key="2">
    <source>
        <dbReference type="Proteomes" id="UP000027161"/>
    </source>
</evidence>
<organism evidence="1 2">
    <name type="scientific">Rickettsia tamurae subsp. buchneri</name>
    <dbReference type="NCBI Taxonomy" id="1462938"/>
    <lineage>
        <taxon>Bacteria</taxon>
        <taxon>Pseudomonadati</taxon>
        <taxon>Pseudomonadota</taxon>
        <taxon>Alphaproteobacteria</taxon>
        <taxon>Rickettsiales</taxon>
        <taxon>Rickettsiaceae</taxon>
        <taxon>Rickettsieae</taxon>
        <taxon>Rickettsia</taxon>
        <taxon>spotted fever group</taxon>
    </lineage>
</organism>
<keyword evidence="2" id="KW-1185">Reference proteome</keyword>